<dbReference type="InterPro" id="IPR050206">
    <property type="entry name" value="FtsK/SpoIIIE/SftA"/>
</dbReference>
<keyword evidence="21" id="KW-1185">Reference proteome</keyword>
<evidence type="ECO:0000256" key="4">
    <source>
        <dbReference type="ARBA" id="ARBA00022618"/>
    </source>
</evidence>
<keyword evidence="11 17" id="KW-0472">Membrane</keyword>
<dbReference type="SMART" id="SM00382">
    <property type="entry name" value="AAA"/>
    <property type="match status" value="1"/>
</dbReference>
<dbReference type="InterPro" id="IPR027417">
    <property type="entry name" value="P-loop_NTPase"/>
</dbReference>
<dbReference type="PANTHER" id="PTHR22683:SF41">
    <property type="entry name" value="DNA TRANSLOCASE FTSK"/>
    <property type="match status" value="1"/>
</dbReference>
<evidence type="ECO:0000256" key="13">
    <source>
        <dbReference type="ARBA" id="ARBA00024986"/>
    </source>
</evidence>
<keyword evidence="12" id="KW-0131">Cell cycle</keyword>
<dbReference type="InterPro" id="IPR036390">
    <property type="entry name" value="WH_DNA-bd_sf"/>
</dbReference>
<keyword evidence="3" id="KW-1003">Cell membrane</keyword>
<dbReference type="InterPro" id="IPR018541">
    <property type="entry name" value="Ftsk_gamma"/>
</dbReference>
<dbReference type="Gene3D" id="3.40.50.300">
    <property type="entry name" value="P-loop containing nucleotide triphosphate hydrolases"/>
    <property type="match status" value="1"/>
</dbReference>
<comment type="subunit">
    <text evidence="14">Homohexamer. Forms a ring that surrounds DNA.</text>
</comment>
<dbReference type="CDD" id="cd01127">
    <property type="entry name" value="TrwB_TraG_TraD_VirD4"/>
    <property type="match status" value="1"/>
</dbReference>
<keyword evidence="9 17" id="KW-1133">Transmembrane helix</keyword>
<dbReference type="GO" id="GO:0005886">
    <property type="term" value="C:plasma membrane"/>
    <property type="evidence" value="ECO:0007669"/>
    <property type="project" value="UniProtKB-SubCell"/>
</dbReference>
<dbReference type="Pfam" id="PF09397">
    <property type="entry name" value="FtsK_gamma"/>
    <property type="match status" value="1"/>
</dbReference>
<name>A0A0P6Y4F9_9CHLR</name>
<evidence type="ECO:0000259" key="18">
    <source>
        <dbReference type="PROSITE" id="PS50901"/>
    </source>
</evidence>
<dbReference type="Gene3D" id="3.30.980.40">
    <property type="match status" value="1"/>
</dbReference>
<evidence type="ECO:0000256" key="7">
    <source>
        <dbReference type="ARBA" id="ARBA00022829"/>
    </source>
</evidence>
<feature type="compositionally biased region" description="Pro residues" evidence="16">
    <location>
        <begin position="226"/>
        <end position="239"/>
    </location>
</feature>
<proteinExistence type="inferred from homology"/>
<dbReference type="SUPFAM" id="SSF52540">
    <property type="entry name" value="P-loop containing nucleoside triphosphate hydrolases"/>
    <property type="match status" value="1"/>
</dbReference>
<feature type="transmembrane region" description="Helical" evidence="17">
    <location>
        <begin position="123"/>
        <end position="144"/>
    </location>
</feature>
<evidence type="ECO:0000256" key="15">
    <source>
        <dbReference type="PROSITE-ProRule" id="PRU00289"/>
    </source>
</evidence>
<keyword evidence="8 15" id="KW-0067">ATP-binding</keyword>
<dbReference type="InterPro" id="IPR036388">
    <property type="entry name" value="WH-like_DNA-bd_sf"/>
</dbReference>
<accession>A0A0P6Y4F9</accession>
<dbReference type="STRING" id="229921.ADN01_12780"/>
<evidence type="ECO:0000256" key="1">
    <source>
        <dbReference type="ARBA" id="ARBA00004651"/>
    </source>
</evidence>
<dbReference type="Proteomes" id="UP000050501">
    <property type="component" value="Unassembled WGS sequence"/>
</dbReference>
<organism evidence="19 21">
    <name type="scientific">Levilinea saccharolytica</name>
    <dbReference type="NCBI Taxonomy" id="229921"/>
    <lineage>
        <taxon>Bacteria</taxon>
        <taxon>Bacillati</taxon>
        <taxon>Chloroflexota</taxon>
        <taxon>Anaerolineae</taxon>
        <taxon>Anaerolineales</taxon>
        <taxon>Anaerolineaceae</taxon>
        <taxon>Levilinea</taxon>
    </lineage>
</organism>
<evidence type="ECO:0000313" key="19">
    <source>
        <dbReference type="EMBL" id="KPL79910.1"/>
    </source>
</evidence>
<dbReference type="EMBL" id="LGCM01000045">
    <property type="protein sequence ID" value="KPL79910.1"/>
    <property type="molecule type" value="Genomic_DNA"/>
</dbReference>
<dbReference type="EMBL" id="LGCM01000045">
    <property type="protein sequence ID" value="KPL79919.1"/>
    <property type="molecule type" value="Genomic_DNA"/>
</dbReference>
<dbReference type="GO" id="GO:0051301">
    <property type="term" value="P:cell division"/>
    <property type="evidence" value="ECO:0007669"/>
    <property type="project" value="UniProtKB-KW"/>
</dbReference>
<dbReference type="InterPro" id="IPR025199">
    <property type="entry name" value="FtsK_4TM"/>
</dbReference>
<feature type="transmembrane region" description="Helical" evidence="17">
    <location>
        <begin position="89"/>
        <end position="111"/>
    </location>
</feature>
<feature type="transmembrane region" description="Helical" evidence="17">
    <location>
        <begin position="50"/>
        <end position="69"/>
    </location>
</feature>
<comment type="function">
    <text evidence="13">Essential cell division protein that coordinates cell division and chromosome segregation. The N-terminus is involved in assembly of the cell-division machinery. The C-terminus functions as a DNA motor that moves dsDNA in an ATP-dependent manner towards the dif recombination site, which is located within the replication terminus region. Required for activation of the Xer recombinase, allowing activation of chromosome unlinking by recombination.</text>
</comment>
<feature type="region of interest" description="Disordered" evidence="16">
    <location>
        <begin position="211"/>
        <end position="282"/>
    </location>
</feature>
<evidence type="ECO:0000256" key="11">
    <source>
        <dbReference type="ARBA" id="ARBA00023136"/>
    </source>
</evidence>
<comment type="subcellular location">
    <subcellularLocation>
        <location evidence="1">Cell membrane</location>
        <topology evidence="1">Multi-pass membrane protein</topology>
    </subcellularLocation>
</comment>
<dbReference type="GO" id="GO:0007059">
    <property type="term" value="P:chromosome segregation"/>
    <property type="evidence" value="ECO:0007669"/>
    <property type="project" value="UniProtKB-KW"/>
</dbReference>
<dbReference type="Pfam" id="PF13491">
    <property type="entry name" value="FtsK_4TM"/>
    <property type="match status" value="1"/>
</dbReference>
<evidence type="ECO:0000256" key="5">
    <source>
        <dbReference type="ARBA" id="ARBA00022692"/>
    </source>
</evidence>
<evidence type="ECO:0000313" key="20">
    <source>
        <dbReference type="EMBL" id="KPL79919.1"/>
    </source>
</evidence>
<dbReference type="Pfam" id="PF01580">
    <property type="entry name" value="FtsK_SpoIIIE"/>
    <property type="match status" value="1"/>
</dbReference>
<protein>
    <recommendedName>
        <fullName evidence="18">FtsK domain-containing protein</fullName>
    </recommendedName>
</protein>
<comment type="caution">
    <text evidence="19">The sequence shown here is derived from an EMBL/GenBank/DDBJ whole genome shotgun (WGS) entry which is preliminary data.</text>
</comment>
<gene>
    <name evidence="19" type="ORF">ADN01_12780</name>
    <name evidence="20" type="ORF">ADN01_13295</name>
</gene>
<keyword evidence="7" id="KW-0159">Chromosome partition</keyword>
<evidence type="ECO:0000256" key="10">
    <source>
        <dbReference type="ARBA" id="ARBA00023125"/>
    </source>
</evidence>
<sequence>MRPRSAAKPARQSKSAGLLSRRSGRRSSSPPPAPRLPSWQFQGLSAERKLDILGGALALVGLLSLLALLSSENGLLTGWWVTFLYKAAGWGALVLPVLLVGFGLWLVFRNVERLPVLSGERSLGLILLFLNLLTWLHLLFGGGWELASAGRGGGYVGGALERLLVSTLGGPGAVVALIAWLILGLALALDVTVPELLGWLRPLWERVRQPAPEAESRSTAASTPAGEPPVYTPLPPEYAPLPQRSGGVRPAPAGQSPLPAAAEPTPAGAVSEASQTAEGARPAAAPVPAVSIAWTLPAVEDILDPPTPAAVQNTSNQERARLIEETLASFGAPCHVVEVNPGPTVTQFGVEPDFVETRTGRTRVRVGKIASLADDLALALAAPRIRIQAPVPGRSYVGIEVPNLEISRVSLREVIESERFQRLRSGLRFALGKDVAGHPAAYDLSAMPHLLIAGTTGSGKSVCVNAILAGFLLNNTPSDLRLVLVDPKRVELTGYNGIPHLLAPVVVEADRVIGALQWMMREMDSRYHKFSRSGVRNIQEFNTRFPAEKLPYLVVVIDELADLMMLSPDETERTITRLAQLARATGIHLILATQRPSVDVVTGLIKANFPARVAFMVASGIDSRVILDQPGAERLLGRGDMLFQAPDASAPVRLQGVYVSDVEIQRVVDYWRDESARLGSTSGTPQPMSSGEWIPAGVPLHQGALWEDMEEGGDPLMKDAVDLVRREGRASITMLQRRMRIGYTRAARLIDAMEEKGIVGPVQPNTQVREVLDYGPTAPPEDDGA</sequence>
<keyword evidence="4" id="KW-0132">Cell division</keyword>
<dbReference type="PROSITE" id="PS50901">
    <property type="entry name" value="FTSK"/>
    <property type="match status" value="1"/>
</dbReference>
<evidence type="ECO:0000256" key="8">
    <source>
        <dbReference type="ARBA" id="ARBA00022840"/>
    </source>
</evidence>
<dbReference type="GO" id="GO:0003677">
    <property type="term" value="F:DNA binding"/>
    <property type="evidence" value="ECO:0007669"/>
    <property type="project" value="UniProtKB-KW"/>
</dbReference>
<feature type="region of interest" description="Disordered" evidence="16">
    <location>
        <begin position="1"/>
        <end position="36"/>
    </location>
</feature>
<evidence type="ECO:0000313" key="21">
    <source>
        <dbReference type="Proteomes" id="UP000050501"/>
    </source>
</evidence>
<feature type="binding site" evidence="15">
    <location>
        <begin position="454"/>
        <end position="461"/>
    </location>
    <ligand>
        <name>ATP</name>
        <dbReference type="ChEBI" id="CHEBI:30616"/>
    </ligand>
</feature>
<dbReference type="GO" id="GO:0005524">
    <property type="term" value="F:ATP binding"/>
    <property type="evidence" value="ECO:0007669"/>
    <property type="project" value="UniProtKB-UniRule"/>
</dbReference>
<evidence type="ECO:0000256" key="16">
    <source>
        <dbReference type="SAM" id="MobiDB-lite"/>
    </source>
</evidence>
<dbReference type="PATRIC" id="fig|229921.5.peg.3532"/>
<dbReference type="SUPFAM" id="SSF46785">
    <property type="entry name" value="Winged helix' DNA-binding domain"/>
    <property type="match status" value="1"/>
</dbReference>
<dbReference type="AlphaFoldDB" id="A0A0P6Y4F9"/>
<dbReference type="InterPro" id="IPR002543">
    <property type="entry name" value="FtsK_dom"/>
</dbReference>
<evidence type="ECO:0000256" key="2">
    <source>
        <dbReference type="ARBA" id="ARBA00006474"/>
    </source>
</evidence>
<reference evidence="19 21" key="1">
    <citation type="submission" date="2015-07" db="EMBL/GenBank/DDBJ databases">
        <title>Genome sequence of Levilinea saccharolytica DSM 16555.</title>
        <authorList>
            <person name="Hemp J."/>
            <person name="Ward L.M."/>
            <person name="Pace L.A."/>
            <person name="Fischer W.W."/>
        </authorList>
    </citation>
    <scope>NUCLEOTIDE SEQUENCE [LARGE SCALE GENOMIC DNA]</scope>
    <source>
        <strain evidence="19 21">KIBI-1</strain>
    </source>
</reference>
<dbReference type="PANTHER" id="PTHR22683">
    <property type="entry name" value="SPORULATION PROTEIN RELATED"/>
    <property type="match status" value="1"/>
</dbReference>
<feature type="domain" description="FtsK" evidence="18">
    <location>
        <begin position="437"/>
        <end position="624"/>
    </location>
</feature>
<evidence type="ECO:0000256" key="6">
    <source>
        <dbReference type="ARBA" id="ARBA00022741"/>
    </source>
</evidence>
<evidence type="ECO:0000256" key="12">
    <source>
        <dbReference type="ARBA" id="ARBA00023306"/>
    </source>
</evidence>
<dbReference type="SMART" id="SM00843">
    <property type="entry name" value="Ftsk_gamma"/>
    <property type="match status" value="1"/>
</dbReference>
<keyword evidence="6 15" id="KW-0547">Nucleotide-binding</keyword>
<dbReference type="InterPro" id="IPR041027">
    <property type="entry name" value="FtsK_alpha"/>
</dbReference>
<evidence type="ECO:0000256" key="14">
    <source>
        <dbReference type="ARBA" id="ARBA00025923"/>
    </source>
</evidence>
<dbReference type="InterPro" id="IPR003593">
    <property type="entry name" value="AAA+_ATPase"/>
</dbReference>
<dbReference type="Gene3D" id="1.10.10.10">
    <property type="entry name" value="Winged helix-like DNA-binding domain superfamily/Winged helix DNA-binding domain"/>
    <property type="match status" value="1"/>
</dbReference>
<keyword evidence="10" id="KW-0238">DNA-binding</keyword>
<comment type="similarity">
    <text evidence="2">Belongs to the FtsK/SpoIIIE/SftA family.</text>
</comment>
<dbReference type="Pfam" id="PF17854">
    <property type="entry name" value="FtsK_alpha"/>
    <property type="match status" value="1"/>
</dbReference>
<keyword evidence="5 17" id="KW-0812">Transmembrane</keyword>
<evidence type="ECO:0000256" key="9">
    <source>
        <dbReference type="ARBA" id="ARBA00022989"/>
    </source>
</evidence>
<evidence type="ECO:0000256" key="3">
    <source>
        <dbReference type="ARBA" id="ARBA00022475"/>
    </source>
</evidence>
<evidence type="ECO:0000256" key="17">
    <source>
        <dbReference type="SAM" id="Phobius"/>
    </source>
</evidence>